<comment type="caution">
    <text evidence="2">The sequence shown here is derived from an EMBL/GenBank/DDBJ whole genome shotgun (WGS) entry which is preliminary data.</text>
</comment>
<dbReference type="EMBL" id="CAKASE010000074">
    <property type="protein sequence ID" value="CAG9575709.1"/>
    <property type="molecule type" value="Genomic_DNA"/>
</dbReference>
<sequence length="471" mass="51727">MTSLRRIKKSGPCALQSLDWDSPSVATGTVKRRSSCPEDSKKKGRNVDAVFDETPSDSGSGTSRSVDDDKSDGLIDVEERISSMINENRSSQSNSDTSDVDIIFETILENSIDVDLLAQNNLTRCDSSKTVVKSEDTLLDSKNLNIQDGLRKSREKRLSNPINIKKLNKNVDVKSGKGSKLGKLDTSVLPVYKSAVQENTEDLSNVQKKRNSKLKLPFSPVKTMDKPKIHFFQGKGTAQESKPSPLLSSPVRRTISNEYVRLKFSNDTVIRRTIGGKSVQKITPKIQSIIPESPIDNEDPFLNLSPNKKYTVTVNNKVRCDKDNYVIFDPYTGFKSDEGTKQSRLPSKAGDRSKIPLKSPVGEKFIPPKNLNVSDTDSGILSPNSPGETSEKGSAHYVNAAVFSASAKKCASALDVTILDPAVAKKATEQIKYPNPYPAEGGIDPPRGSRCSFLKRAAALKAAWRENYVRI</sequence>
<evidence type="ECO:0000313" key="3">
    <source>
        <dbReference type="Proteomes" id="UP000789524"/>
    </source>
</evidence>
<protein>
    <submittedName>
        <fullName evidence="2">(African queen) hypothetical protein</fullName>
    </submittedName>
</protein>
<gene>
    <name evidence="2" type="ORF">DCHRY22_LOCUS11557</name>
</gene>
<reference evidence="2" key="1">
    <citation type="submission" date="2021-09" db="EMBL/GenBank/DDBJ databases">
        <authorList>
            <person name="Martin H S."/>
        </authorList>
    </citation>
    <scope>NUCLEOTIDE SEQUENCE</scope>
</reference>
<feature type="compositionally biased region" description="Polar residues" evidence="1">
    <location>
        <begin position="371"/>
        <end position="388"/>
    </location>
</feature>
<accession>A0A8J2QY40</accession>
<keyword evidence="3" id="KW-1185">Reference proteome</keyword>
<evidence type="ECO:0000313" key="2">
    <source>
        <dbReference type="EMBL" id="CAG9575709.1"/>
    </source>
</evidence>
<evidence type="ECO:0000256" key="1">
    <source>
        <dbReference type="SAM" id="MobiDB-lite"/>
    </source>
</evidence>
<dbReference type="Proteomes" id="UP000789524">
    <property type="component" value="Unassembled WGS sequence"/>
</dbReference>
<proteinExistence type="predicted"/>
<name>A0A8J2QY40_9NEOP</name>
<dbReference type="OrthoDB" id="8120603at2759"/>
<dbReference type="AlphaFoldDB" id="A0A8J2QY40"/>
<feature type="region of interest" description="Disordered" evidence="1">
    <location>
        <begin position="18"/>
        <end position="73"/>
    </location>
</feature>
<feature type="region of interest" description="Disordered" evidence="1">
    <location>
        <begin position="337"/>
        <end position="392"/>
    </location>
</feature>
<organism evidence="2 3">
    <name type="scientific">Danaus chrysippus</name>
    <name type="common">African queen</name>
    <dbReference type="NCBI Taxonomy" id="151541"/>
    <lineage>
        <taxon>Eukaryota</taxon>
        <taxon>Metazoa</taxon>
        <taxon>Ecdysozoa</taxon>
        <taxon>Arthropoda</taxon>
        <taxon>Hexapoda</taxon>
        <taxon>Insecta</taxon>
        <taxon>Pterygota</taxon>
        <taxon>Neoptera</taxon>
        <taxon>Endopterygota</taxon>
        <taxon>Lepidoptera</taxon>
        <taxon>Glossata</taxon>
        <taxon>Ditrysia</taxon>
        <taxon>Papilionoidea</taxon>
        <taxon>Nymphalidae</taxon>
        <taxon>Danainae</taxon>
        <taxon>Danaini</taxon>
        <taxon>Danaina</taxon>
        <taxon>Danaus</taxon>
        <taxon>Anosia</taxon>
    </lineage>
</organism>